<evidence type="ECO:0000256" key="4">
    <source>
        <dbReference type="ARBA" id="ARBA00022737"/>
    </source>
</evidence>
<evidence type="ECO:0000256" key="6">
    <source>
        <dbReference type="ARBA" id="ARBA00023242"/>
    </source>
</evidence>
<dbReference type="FunFam" id="1.10.10.790:FF:000002">
    <property type="entry name" value="Splicing factor 3A subunit 1"/>
    <property type="match status" value="1"/>
</dbReference>
<sequence>MPSLEVDNGINSSIKADDQSKTLSGPIIGIIYPPPEVRNIVDKTASFVARNGPEFEARIRQNELGNAKFNFLSSGDPYNAYYRHKVNEFREGKDASGGPSVITGVKQLSVTSAAQQKQQELLKQVAEQQFVPKDPPQDFEFIADPPSISALDLDIVKLTAQFVARNGRQFLTNLMNREQRNFQFDFLRPQHSLFQYFTKLLEQYTKILIPPKDLLNKLRIESSEGRNSMSLVLEQVKYRANWQKHQEAQRRREEEKVEKERVAYAQIDWHDFVVVETVDYQPFETGNFPPPTTPEEVGARVLMEERLLEEDGDIEMQIESEEEDSQEETVRLKLSQMENRTGIQMKGTTYNQQGTNVKKDNTQVQDMDEASSDEESPSNSKIQPQLTPLLPPTHDKVVVKKYDPKAIQQKQQKPATTDEYLISPITGEKIPASKVAEHMRIGLLDPRWVEQRDKHTVEKINQDTVYAAGTAIEASLKQLAERRTDIFGVGDEETVIGKKLGEEEIKKDDRVTWDGHTSSVEAATRAARANITLEDQIHQIHKMKKKKRLDLNQLATNLPYRLHHYHIKHRLKVIPNLDIMLCLTIIINHSNPHNSKHTLSHLRIICHLLHQ</sequence>
<reference evidence="9" key="1">
    <citation type="submission" date="2015-06" db="EMBL/GenBank/DDBJ databases">
        <authorList>
            <person name="Hoefler B.C."/>
            <person name="Straight P.D."/>
        </authorList>
    </citation>
    <scope>NUCLEOTIDE SEQUENCE</scope>
</reference>
<feature type="region of interest" description="Disordered" evidence="7">
    <location>
        <begin position="311"/>
        <end position="330"/>
    </location>
</feature>
<dbReference type="InterPro" id="IPR000061">
    <property type="entry name" value="Surp"/>
</dbReference>
<feature type="region of interest" description="Disordered" evidence="7">
    <location>
        <begin position="336"/>
        <end position="391"/>
    </location>
</feature>
<feature type="compositionally biased region" description="Acidic residues" evidence="7">
    <location>
        <begin position="366"/>
        <end position="376"/>
    </location>
</feature>
<dbReference type="GO" id="GO:0003723">
    <property type="term" value="F:RNA binding"/>
    <property type="evidence" value="ECO:0007669"/>
    <property type="project" value="InterPro"/>
</dbReference>
<evidence type="ECO:0000256" key="1">
    <source>
        <dbReference type="ARBA" id="ARBA00004123"/>
    </source>
</evidence>
<dbReference type="EMBL" id="GDHF01019006">
    <property type="protein sequence ID" value="JAI33308.1"/>
    <property type="molecule type" value="Transcribed_RNA"/>
</dbReference>
<name>A0A0K8V3E0_BACLA</name>
<dbReference type="InterPro" id="IPR045146">
    <property type="entry name" value="SF3A1"/>
</dbReference>
<dbReference type="Pfam" id="PF01805">
    <property type="entry name" value="Surp"/>
    <property type="match status" value="2"/>
</dbReference>
<evidence type="ECO:0000313" key="9">
    <source>
        <dbReference type="EMBL" id="JAI33308.1"/>
    </source>
</evidence>
<dbReference type="GO" id="GO:0045292">
    <property type="term" value="P:mRNA cis splicing, via spliceosome"/>
    <property type="evidence" value="ECO:0007669"/>
    <property type="project" value="InterPro"/>
</dbReference>
<dbReference type="InterPro" id="IPR022030">
    <property type="entry name" value="SF3A1_dom"/>
</dbReference>
<proteinExistence type="predicted"/>
<evidence type="ECO:0000256" key="7">
    <source>
        <dbReference type="SAM" id="MobiDB-lite"/>
    </source>
</evidence>
<dbReference type="OrthoDB" id="447637at2759"/>
<protein>
    <submittedName>
        <fullName evidence="9">Splicing factor 3A subunit 1</fullName>
    </submittedName>
</protein>
<organism evidence="9">
    <name type="scientific">Bactrocera latifrons</name>
    <name type="common">Malaysian fruit fly</name>
    <name type="synonym">Chaetodacus latifrons</name>
    <dbReference type="NCBI Taxonomy" id="174628"/>
    <lineage>
        <taxon>Eukaryota</taxon>
        <taxon>Metazoa</taxon>
        <taxon>Ecdysozoa</taxon>
        <taxon>Arthropoda</taxon>
        <taxon>Hexapoda</taxon>
        <taxon>Insecta</taxon>
        <taxon>Pterygota</taxon>
        <taxon>Neoptera</taxon>
        <taxon>Endopterygota</taxon>
        <taxon>Diptera</taxon>
        <taxon>Brachycera</taxon>
        <taxon>Muscomorpha</taxon>
        <taxon>Tephritoidea</taxon>
        <taxon>Tephritidae</taxon>
        <taxon>Bactrocera</taxon>
        <taxon>Bactrocera</taxon>
    </lineage>
</organism>
<feature type="compositionally biased region" description="Polar residues" evidence="7">
    <location>
        <begin position="336"/>
        <end position="356"/>
    </location>
</feature>
<dbReference type="SMART" id="SM00648">
    <property type="entry name" value="SWAP"/>
    <property type="match status" value="2"/>
</dbReference>
<dbReference type="GO" id="GO:0000381">
    <property type="term" value="P:regulation of alternative mRNA splicing, via spliceosome"/>
    <property type="evidence" value="ECO:0007669"/>
    <property type="project" value="TreeGrafter"/>
</dbReference>
<evidence type="ECO:0000256" key="3">
    <source>
        <dbReference type="ARBA" id="ARBA00022728"/>
    </source>
</evidence>
<dbReference type="PANTHER" id="PTHR15316">
    <property type="entry name" value="SPLICEOSOME ASSOCIATED PROTEIN 114/SWAP SPLICING FACTOR-RELATED"/>
    <property type="match status" value="1"/>
</dbReference>
<evidence type="ECO:0000259" key="8">
    <source>
        <dbReference type="PROSITE" id="PS50128"/>
    </source>
</evidence>
<dbReference type="Gene3D" id="1.10.10.790">
    <property type="entry name" value="Surp module"/>
    <property type="match status" value="2"/>
</dbReference>
<keyword evidence="6" id="KW-0539">Nucleus</keyword>
<dbReference type="GO" id="GO:0071013">
    <property type="term" value="C:catalytic step 2 spliceosome"/>
    <property type="evidence" value="ECO:0007669"/>
    <property type="project" value="TreeGrafter"/>
</dbReference>
<dbReference type="GO" id="GO:0071004">
    <property type="term" value="C:U2-type prespliceosome"/>
    <property type="evidence" value="ECO:0007669"/>
    <property type="project" value="TreeGrafter"/>
</dbReference>
<dbReference type="PANTHER" id="PTHR15316:SF1">
    <property type="entry name" value="SPLICING FACTOR 3A SUBUNIT 1"/>
    <property type="match status" value="1"/>
</dbReference>
<dbReference type="SUPFAM" id="SSF109905">
    <property type="entry name" value="Surp module (SWAP domain)"/>
    <property type="match status" value="2"/>
</dbReference>
<dbReference type="AlphaFoldDB" id="A0A0K8V3E0"/>
<dbReference type="GO" id="GO:0005686">
    <property type="term" value="C:U2 snRNP"/>
    <property type="evidence" value="ECO:0007669"/>
    <property type="project" value="TreeGrafter"/>
</dbReference>
<dbReference type="Pfam" id="PF12230">
    <property type="entry name" value="PRP21_like_P"/>
    <property type="match status" value="1"/>
</dbReference>
<accession>A0A0K8V3E0</accession>
<evidence type="ECO:0000256" key="5">
    <source>
        <dbReference type="ARBA" id="ARBA00023187"/>
    </source>
</evidence>
<feature type="domain" description="SURP motif" evidence="8">
    <location>
        <begin position="40"/>
        <end position="82"/>
    </location>
</feature>
<evidence type="ECO:0000256" key="2">
    <source>
        <dbReference type="ARBA" id="ARBA00022664"/>
    </source>
</evidence>
<dbReference type="PROSITE" id="PS50128">
    <property type="entry name" value="SURP"/>
    <property type="match status" value="2"/>
</dbReference>
<dbReference type="FunFam" id="1.10.10.790:FF:000001">
    <property type="entry name" value="Splicing factor 3a, subunit 1"/>
    <property type="match status" value="1"/>
</dbReference>
<comment type="subcellular location">
    <subcellularLocation>
        <location evidence="1">Nucleus</location>
    </subcellularLocation>
</comment>
<keyword evidence="5" id="KW-0508">mRNA splicing</keyword>
<keyword evidence="4" id="KW-0677">Repeat</keyword>
<gene>
    <name evidence="9" type="primary">Sf3a1_9</name>
    <name evidence="9" type="ORF">c10_g1_i3</name>
</gene>
<keyword evidence="3" id="KW-0747">Spliceosome</keyword>
<keyword evidence="2" id="KW-0507">mRNA processing</keyword>
<feature type="domain" description="SURP motif" evidence="8">
    <location>
        <begin position="155"/>
        <end position="197"/>
    </location>
</feature>
<feature type="compositionally biased region" description="Acidic residues" evidence="7">
    <location>
        <begin position="311"/>
        <end position="327"/>
    </location>
</feature>
<dbReference type="InterPro" id="IPR035967">
    <property type="entry name" value="SWAP/Surp_sf"/>
</dbReference>